<reference evidence="1 2" key="1">
    <citation type="submission" date="2020-03" db="EMBL/GenBank/DDBJ databases">
        <title>Bradyrhizobium diversity isolated from nodules of Muelleranthus trifoliolatus.</title>
        <authorList>
            <person name="Klepa M."/>
            <person name="Helene L."/>
            <person name="Hungria M."/>
        </authorList>
    </citation>
    <scope>NUCLEOTIDE SEQUENCE [LARGE SCALE GENOMIC DNA]</scope>
    <source>
        <strain evidence="1 2">WSM 1744</strain>
    </source>
</reference>
<sequence>MGWQLMDLSSPLRSILIERSARVLGVQNYGVFPKAAVLCLILLKAAIKRL</sequence>
<protein>
    <submittedName>
        <fullName evidence="1">Uncharacterized protein</fullName>
    </submittedName>
</protein>
<gene>
    <name evidence="1" type="ORF">HCN50_16700</name>
</gene>
<name>A0A7Y4M2X1_9BRAD</name>
<dbReference type="AlphaFoldDB" id="A0A7Y4M2X1"/>
<dbReference type="Proteomes" id="UP000528734">
    <property type="component" value="Unassembled WGS sequence"/>
</dbReference>
<organism evidence="1 2">
    <name type="scientific">Bradyrhizobium archetypum</name>
    <dbReference type="NCBI Taxonomy" id="2721160"/>
    <lineage>
        <taxon>Bacteria</taxon>
        <taxon>Pseudomonadati</taxon>
        <taxon>Pseudomonadota</taxon>
        <taxon>Alphaproteobacteria</taxon>
        <taxon>Hyphomicrobiales</taxon>
        <taxon>Nitrobacteraceae</taxon>
        <taxon>Bradyrhizobium</taxon>
    </lineage>
</organism>
<evidence type="ECO:0000313" key="1">
    <source>
        <dbReference type="EMBL" id="NOJ47866.1"/>
    </source>
</evidence>
<comment type="caution">
    <text evidence="1">The sequence shown here is derived from an EMBL/GenBank/DDBJ whole genome shotgun (WGS) entry which is preliminary data.</text>
</comment>
<dbReference type="EMBL" id="JAAVLW010000005">
    <property type="protein sequence ID" value="NOJ47866.1"/>
    <property type="molecule type" value="Genomic_DNA"/>
</dbReference>
<evidence type="ECO:0000313" key="2">
    <source>
        <dbReference type="Proteomes" id="UP000528734"/>
    </source>
</evidence>
<proteinExistence type="predicted"/>
<dbReference type="RefSeq" id="WP_171710763.1">
    <property type="nucleotide sequence ID" value="NZ_JAAVLW010000005.1"/>
</dbReference>
<keyword evidence="2" id="KW-1185">Reference proteome</keyword>
<accession>A0A7Y4M2X1</accession>